<name>R7SGZ4_DICSQ</name>
<sequence length="144" mass="16194">MGIFRQILPILDQISQATGINLTAISAAMLSHTSGHGSDDNVAVYVEEDVSNVLGQRALNEHGHLHWISNSSTMSLFQRPKEATTFPLHHVSLMEEDELAPGPSVNKLYFPANKLVDAYFTRFHFLMPVMDKPDSMCRYRYQST</sequence>
<dbReference type="RefSeq" id="XP_007371832.1">
    <property type="nucleotide sequence ID" value="XM_007371770.1"/>
</dbReference>
<dbReference type="GeneID" id="18840307"/>
<dbReference type="AlphaFoldDB" id="R7SGZ4"/>
<dbReference type="Proteomes" id="UP000053319">
    <property type="component" value="Unassembled WGS sequence"/>
</dbReference>
<evidence type="ECO:0000313" key="2">
    <source>
        <dbReference type="Proteomes" id="UP000053319"/>
    </source>
</evidence>
<proteinExistence type="predicted"/>
<evidence type="ECO:0000313" key="1">
    <source>
        <dbReference type="EMBL" id="EJF55429.1"/>
    </source>
</evidence>
<organism evidence="1 2">
    <name type="scientific">Dichomitus squalens (strain LYAD-421)</name>
    <name type="common">Western red white-rot fungus</name>
    <dbReference type="NCBI Taxonomy" id="732165"/>
    <lineage>
        <taxon>Eukaryota</taxon>
        <taxon>Fungi</taxon>
        <taxon>Dikarya</taxon>
        <taxon>Basidiomycota</taxon>
        <taxon>Agaricomycotina</taxon>
        <taxon>Agaricomycetes</taxon>
        <taxon>Polyporales</taxon>
        <taxon>Polyporaceae</taxon>
        <taxon>Dichomitus</taxon>
    </lineage>
</organism>
<dbReference type="KEGG" id="dsq:DICSQDRAFT_175918"/>
<gene>
    <name evidence="1" type="ORF">DICSQDRAFT_175918</name>
</gene>
<protein>
    <submittedName>
        <fullName evidence="1">Uncharacterized protein</fullName>
    </submittedName>
</protein>
<dbReference type="HOGENOM" id="CLU_1796416_0_0_1"/>
<accession>R7SGZ4</accession>
<reference evidence="1 2" key="1">
    <citation type="journal article" date="2012" name="Science">
        <title>The Paleozoic origin of enzymatic lignin decomposition reconstructed from 31 fungal genomes.</title>
        <authorList>
            <person name="Floudas D."/>
            <person name="Binder M."/>
            <person name="Riley R."/>
            <person name="Barry K."/>
            <person name="Blanchette R.A."/>
            <person name="Henrissat B."/>
            <person name="Martinez A.T."/>
            <person name="Otillar R."/>
            <person name="Spatafora J.W."/>
            <person name="Yadav J.S."/>
            <person name="Aerts A."/>
            <person name="Benoit I."/>
            <person name="Boyd A."/>
            <person name="Carlson A."/>
            <person name="Copeland A."/>
            <person name="Coutinho P.M."/>
            <person name="de Vries R.P."/>
            <person name="Ferreira P."/>
            <person name="Findley K."/>
            <person name="Foster B."/>
            <person name="Gaskell J."/>
            <person name="Glotzer D."/>
            <person name="Gorecki P."/>
            <person name="Heitman J."/>
            <person name="Hesse C."/>
            <person name="Hori C."/>
            <person name="Igarashi K."/>
            <person name="Jurgens J.A."/>
            <person name="Kallen N."/>
            <person name="Kersten P."/>
            <person name="Kohler A."/>
            <person name="Kuees U."/>
            <person name="Kumar T.K.A."/>
            <person name="Kuo A."/>
            <person name="LaButti K."/>
            <person name="Larrondo L.F."/>
            <person name="Lindquist E."/>
            <person name="Ling A."/>
            <person name="Lombard V."/>
            <person name="Lucas S."/>
            <person name="Lundell T."/>
            <person name="Martin R."/>
            <person name="McLaughlin D.J."/>
            <person name="Morgenstern I."/>
            <person name="Morin E."/>
            <person name="Murat C."/>
            <person name="Nagy L.G."/>
            <person name="Nolan M."/>
            <person name="Ohm R.A."/>
            <person name="Patyshakuliyeva A."/>
            <person name="Rokas A."/>
            <person name="Ruiz-Duenas F.J."/>
            <person name="Sabat G."/>
            <person name="Salamov A."/>
            <person name="Samejima M."/>
            <person name="Schmutz J."/>
            <person name="Slot J.C."/>
            <person name="St John F."/>
            <person name="Stenlid J."/>
            <person name="Sun H."/>
            <person name="Sun S."/>
            <person name="Syed K."/>
            <person name="Tsang A."/>
            <person name="Wiebenga A."/>
            <person name="Young D."/>
            <person name="Pisabarro A."/>
            <person name="Eastwood D.C."/>
            <person name="Martin F."/>
            <person name="Cullen D."/>
            <person name="Grigoriev I.V."/>
            <person name="Hibbett D.S."/>
        </authorList>
    </citation>
    <scope>NUCLEOTIDE SEQUENCE [LARGE SCALE GENOMIC DNA]</scope>
    <source>
        <strain evidence="1 2">LYAD-421 SS1</strain>
    </source>
</reference>
<dbReference type="EMBL" id="JH719659">
    <property type="protein sequence ID" value="EJF55429.1"/>
    <property type="molecule type" value="Genomic_DNA"/>
</dbReference>